<dbReference type="Gene3D" id="3.40.710.10">
    <property type="entry name" value="DD-peptidase/beta-lactamase superfamily"/>
    <property type="match status" value="1"/>
</dbReference>
<dbReference type="Proteomes" id="UP000249633">
    <property type="component" value="Unassembled WGS sequence"/>
</dbReference>
<gene>
    <name evidence="4" type="ORF">DI603_19760</name>
</gene>
<dbReference type="Pfam" id="PF00144">
    <property type="entry name" value="Beta-lactamase"/>
    <property type="match status" value="1"/>
</dbReference>
<name>A0A2W5D823_9BURK</name>
<dbReference type="InterPro" id="IPR001466">
    <property type="entry name" value="Beta-lactam-related"/>
</dbReference>
<evidence type="ECO:0000313" key="5">
    <source>
        <dbReference type="Proteomes" id="UP000249633"/>
    </source>
</evidence>
<feature type="signal peptide" evidence="2">
    <location>
        <begin position="1"/>
        <end position="22"/>
    </location>
</feature>
<dbReference type="PROSITE" id="PS51257">
    <property type="entry name" value="PROKAR_LIPOPROTEIN"/>
    <property type="match status" value="1"/>
</dbReference>
<dbReference type="AlphaFoldDB" id="A0A2W5D823"/>
<dbReference type="SUPFAM" id="SSF56601">
    <property type="entry name" value="beta-lactamase/transpeptidase-like"/>
    <property type="match status" value="1"/>
</dbReference>
<dbReference type="GO" id="GO:0016787">
    <property type="term" value="F:hydrolase activity"/>
    <property type="evidence" value="ECO:0007669"/>
    <property type="project" value="UniProtKB-KW"/>
</dbReference>
<evidence type="ECO:0000256" key="2">
    <source>
        <dbReference type="SAM" id="SignalP"/>
    </source>
</evidence>
<organism evidence="4 5">
    <name type="scientific">Roseateles depolymerans</name>
    <dbReference type="NCBI Taxonomy" id="76731"/>
    <lineage>
        <taxon>Bacteria</taxon>
        <taxon>Pseudomonadati</taxon>
        <taxon>Pseudomonadota</taxon>
        <taxon>Betaproteobacteria</taxon>
        <taxon>Burkholderiales</taxon>
        <taxon>Sphaerotilaceae</taxon>
        <taxon>Roseateles</taxon>
    </lineage>
</organism>
<sequence length="393" mass="41981">MRHPRPALALLALTAALLTGCALQPKPAPVLAPAPLAEADALIGGLVDQKLLPGAVLWVEREGRAPYHRAYGQRALQPAPEAQSEDTVFDAASLTKPVVTATLVQMLRERGRLDIDAPLQRYLPDCGGADKAGITLRQLLTHTSGLPATLKGNGAGDWRGIAAAREQACALPMQGTPGGQFRYSDVNYILLGLIVAQQAGQPLEQFADEALFKPLGMKDSGYLPLRRLPLARIAPTEREPDGHLLRGEVHDPTARKMGGVSGNAGLFTTTADLARFARMLLAGGVAEDGRRLLSPESVRLLSTPQQPEALKELRSLGWDLDTPYSSPRGTLFPVGVSFGHTGFTGCILWLDPQSRSFYVFLSNRVHPGPPTVILPAYRPLGTLMARAVGLGAD</sequence>
<keyword evidence="1" id="KW-0378">Hydrolase</keyword>
<reference evidence="4 5" key="1">
    <citation type="submission" date="2017-08" db="EMBL/GenBank/DDBJ databases">
        <title>Infants hospitalized years apart are colonized by the same room-sourced microbial strains.</title>
        <authorList>
            <person name="Brooks B."/>
            <person name="Olm M.R."/>
            <person name="Firek B.A."/>
            <person name="Baker R."/>
            <person name="Thomas B.C."/>
            <person name="Morowitz M.J."/>
            <person name="Banfield J.F."/>
        </authorList>
    </citation>
    <scope>NUCLEOTIDE SEQUENCE [LARGE SCALE GENOMIC DNA]</scope>
    <source>
        <strain evidence="4">S2_012_000_R2_81</strain>
    </source>
</reference>
<dbReference type="PANTHER" id="PTHR43283">
    <property type="entry name" value="BETA-LACTAMASE-RELATED"/>
    <property type="match status" value="1"/>
</dbReference>
<accession>A0A2W5D823</accession>
<evidence type="ECO:0000313" key="4">
    <source>
        <dbReference type="EMBL" id="PZP28185.1"/>
    </source>
</evidence>
<dbReference type="PANTHER" id="PTHR43283:SF11">
    <property type="entry name" value="BETA-LACTAMASE-RELATED DOMAIN-CONTAINING PROTEIN"/>
    <property type="match status" value="1"/>
</dbReference>
<dbReference type="InterPro" id="IPR012338">
    <property type="entry name" value="Beta-lactam/transpept-like"/>
</dbReference>
<keyword evidence="2" id="KW-0732">Signal</keyword>
<proteinExistence type="predicted"/>
<feature type="domain" description="Beta-lactamase-related" evidence="3">
    <location>
        <begin position="40"/>
        <end position="372"/>
    </location>
</feature>
<protein>
    <recommendedName>
        <fullName evidence="3">Beta-lactamase-related domain-containing protein</fullName>
    </recommendedName>
</protein>
<dbReference type="InterPro" id="IPR050789">
    <property type="entry name" value="Diverse_Enzym_Activities"/>
</dbReference>
<comment type="caution">
    <text evidence="4">The sequence shown here is derived from an EMBL/GenBank/DDBJ whole genome shotgun (WGS) entry which is preliminary data.</text>
</comment>
<evidence type="ECO:0000256" key="1">
    <source>
        <dbReference type="ARBA" id="ARBA00022801"/>
    </source>
</evidence>
<dbReference type="EMBL" id="QFOD01000024">
    <property type="protein sequence ID" value="PZP28185.1"/>
    <property type="molecule type" value="Genomic_DNA"/>
</dbReference>
<evidence type="ECO:0000259" key="3">
    <source>
        <dbReference type="Pfam" id="PF00144"/>
    </source>
</evidence>
<feature type="chain" id="PRO_5016008373" description="Beta-lactamase-related domain-containing protein" evidence="2">
    <location>
        <begin position="23"/>
        <end position="393"/>
    </location>
</feature>